<comment type="caution">
    <text evidence="1">The sequence shown here is derived from an EMBL/GenBank/DDBJ whole genome shotgun (WGS) entry which is preliminary data.</text>
</comment>
<reference evidence="1" key="1">
    <citation type="journal article" date="2023" name="Plant J.">
        <title>The genome of the king protea, Protea cynaroides.</title>
        <authorList>
            <person name="Chang J."/>
            <person name="Duong T.A."/>
            <person name="Schoeman C."/>
            <person name="Ma X."/>
            <person name="Roodt D."/>
            <person name="Barker N."/>
            <person name="Li Z."/>
            <person name="Van de Peer Y."/>
            <person name="Mizrachi E."/>
        </authorList>
    </citation>
    <scope>NUCLEOTIDE SEQUENCE</scope>
    <source>
        <tissue evidence="1">Young leaves</tissue>
    </source>
</reference>
<name>A0A9Q0GR77_9MAGN</name>
<dbReference type="EMBL" id="JAMYWD010000012">
    <property type="protein sequence ID" value="KAJ4951626.1"/>
    <property type="molecule type" value="Genomic_DNA"/>
</dbReference>
<keyword evidence="2" id="KW-1185">Reference proteome</keyword>
<organism evidence="1 2">
    <name type="scientific">Protea cynaroides</name>
    <dbReference type="NCBI Taxonomy" id="273540"/>
    <lineage>
        <taxon>Eukaryota</taxon>
        <taxon>Viridiplantae</taxon>
        <taxon>Streptophyta</taxon>
        <taxon>Embryophyta</taxon>
        <taxon>Tracheophyta</taxon>
        <taxon>Spermatophyta</taxon>
        <taxon>Magnoliopsida</taxon>
        <taxon>Proteales</taxon>
        <taxon>Proteaceae</taxon>
        <taxon>Protea</taxon>
    </lineage>
</organism>
<evidence type="ECO:0000313" key="1">
    <source>
        <dbReference type="EMBL" id="KAJ4951626.1"/>
    </source>
</evidence>
<protein>
    <submittedName>
        <fullName evidence="1">Uncharacterized protein</fullName>
    </submittedName>
</protein>
<dbReference type="Proteomes" id="UP001141806">
    <property type="component" value="Unassembled WGS sequence"/>
</dbReference>
<gene>
    <name evidence="1" type="ORF">NE237_028458</name>
</gene>
<dbReference type="AlphaFoldDB" id="A0A9Q0GR77"/>
<accession>A0A9Q0GR77</accession>
<evidence type="ECO:0000313" key="2">
    <source>
        <dbReference type="Proteomes" id="UP001141806"/>
    </source>
</evidence>
<sequence>MSTVVNILYYFLHRKHQKYERSFDTVILNKKAGMDGVKESTIELDVLSLFSPSLNVNVTDTQGMPIAQSILSFPFYFSFEFADHHSIEPRSLDCYFSQKIWGKASVWEEGSSSQKLITRFFGKKFATMAPTKEIQCLARLLNLNLEVHFVLPPTPPSSLTPTCSSTPSYGPVINRYKVRDAPPRLVRLCTSTRLIR</sequence>
<proteinExistence type="predicted"/>